<dbReference type="AlphaFoldDB" id="A0AB33R6G5"/>
<reference evidence="1 2" key="1">
    <citation type="submission" date="2012-05" db="EMBL/GenBank/DDBJ databases">
        <title>Complete genome sequence of a Streptococcus dysgalactiae subsp. equisimilis strain possessing Lancefield's group A antigen.</title>
        <authorList>
            <person name="Luetticken R."/>
            <person name="Bruellhoff K."/>
            <person name="Van der Linden M."/>
            <person name="Peltroche-Llacsahuanga H."/>
            <person name="Blom J."/>
            <person name="Weber-Lehmann J."/>
            <person name="Ferretti J.J."/>
            <person name="McShan W.M."/>
        </authorList>
    </citation>
    <scope>NUCLEOTIDE SEQUENCE [LARGE SCALE GENOMIC DNA]</scope>
    <source>
        <strain evidence="1 2">AC-2713</strain>
    </source>
</reference>
<protein>
    <recommendedName>
        <fullName evidence="3">ABC transporter ATP-binding protein</fullName>
    </recommendedName>
</protein>
<evidence type="ECO:0000313" key="2">
    <source>
        <dbReference type="Proteomes" id="UP000009215"/>
    </source>
</evidence>
<gene>
    <name evidence="1" type="ORF">SDSE_0545</name>
</gene>
<proteinExistence type="predicted"/>
<accession>A0AB33R6G5</accession>
<dbReference type="EMBL" id="HE858529">
    <property type="protein sequence ID" value="CCI62043.1"/>
    <property type="molecule type" value="Genomic_DNA"/>
</dbReference>
<dbReference type="Proteomes" id="UP000009215">
    <property type="component" value="Chromosome"/>
</dbReference>
<evidence type="ECO:0008006" key="3">
    <source>
        <dbReference type="Google" id="ProtNLM"/>
    </source>
</evidence>
<sequence>MLDEGKIIEIGSHQELMTKQGFYHHLFSS</sequence>
<dbReference type="KEGG" id="sdc:SDSE_0545"/>
<name>A0AB33R6G5_STREQ</name>
<organism evidence="1 2">
    <name type="scientific">Streptococcus dysgalactiae subsp. equisimilis AC-2713</name>
    <dbReference type="NCBI Taxonomy" id="759913"/>
    <lineage>
        <taxon>Bacteria</taxon>
        <taxon>Bacillati</taxon>
        <taxon>Bacillota</taxon>
        <taxon>Bacilli</taxon>
        <taxon>Lactobacillales</taxon>
        <taxon>Streptococcaceae</taxon>
        <taxon>Streptococcus</taxon>
    </lineage>
</organism>
<evidence type="ECO:0000313" key="1">
    <source>
        <dbReference type="EMBL" id="CCI62043.1"/>
    </source>
</evidence>